<organism evidence="1 2">
    <name type="scientific">Candidatus Acidiferrum panamense</name>
    <dbReference type="NCBI Taxonomy" id="2741543"/>
    <lineage>
        <taxon>Bacteria</taxon>
        <taxon>Pseudomonadati</taxon>
        <taxon>Acidobacteriota</taxon>
        <taxon>Terriglobia</taxon>
        <taxon>Candidatus Acidiferrales</taxon>
        <taxon>Candidatus Acidiferrum</taxon>
    </lineage>
</organism>
<dbReference type="PANTHER" id="PTHR38477">
    <property type="entry name" value="HYPOTHETICAL EXPORTED PROTEIN"/>
    <property type="match status" value="1"/>
</dbReference>
<dbReference type="CDD" id="cd16913">
    <property type="entry name" value="YkuD_like"/>
    <property type="match status" value="1"/>
</dbReference>
<accession>A0A7V8SZ22</accession>
<dbReference type="AlphaFoldDB" id="A0A7V8SZ22"/>
<proteinExistence type="predicted"/>
<dbReference type="GO" id="GO:0016740">
    <property type="term" value="F:transferase activity"/>
    <property type="evidence" value="ECO:0007669"/>
    <property type="project" value="InterPro"/>
</dbReference>
<name>A0A7V8SZ22_9BACT</name>
<protein>
    <submittedName>
        <fullName evidence="1">Murein L,D-transpeptidase catalytic domain family protein</fullName>
    </submittedName>
</protein>
<dbReference type="Pfam" id="PF13645">
    <property type="entry name" value="YkuD_2"/>
    <property type="match status" value="1"/>
</dbReference>
<dbReference type="InterPro" id="IPR032676">
    <property type="entry name" value="YkuD_2"/>
</dbReference>
<comment type="caution">
    <text evidence="1">The sequence shown here is derived from an EMBL/GenBank/DDBJ whole genome shotgun (WGS) entry which is preliminary data.</text>
</comment>
<dbReference type="EMBL" id="JACDQQ010002141">
    <property type="protein sequence ID" value="MBA0087704.1"/>
    <property type="molecule type" value="Genomic_DNA"/>
</dbReference>
<gene>
    <name evidence="1" type="ORF">HRJ53_22190</name>
</gene>
<keyword evidence="2" id="KW-1185">Reference proteome</keyword>
<evidence type="ECO:0000313" key="1">
    <source>
        <dbReference type="EMBL" id="MBA0087704.1"/>
    </source>
</evidence>
<feature type="non-terminal residue" evidence="1">
    <location>
        <position position="1"/>
    </location>
</feature>
<dbReference type="Proteomes" id="UP000567293">
    <property type="component" value="Unassembled WGS sequence"/>
</dbReference>
<reference evidence="1" key="1">
    <citation type="submission" date="2020-06" db="EMBL/GenBank/DDBJ databases">
        <title>Legume-microbial interactions unlock mineral nutrients during tropical forest succession.</title>
        <authorList>
            <person name="Epihov D.Z."/>
        </authorList>
    </citation>
    <scope>NUCLEOTIDE SEQUENCE [LARGE SCALE GENOMIC DNA]</scope>
    <source>
        <strain evidence="1">Pan2503</strain>
    </source>
</reference>
<dbReference type="InterPro" id="IPR005490">
    <property type="entry name" value="LD_TPept_cat_dom"/>
</dbReference>
<dbReference type="PANTHER" id="PTHR38477:SF1">
    <property type="entry name" value="MUREIN L,D-TRANSPEPTIDASE CATALYTIC DOMAIN FAMILY PROTEIN"/>
    <property type="match status" value="1"/>
</dbReference>
<evidence type="ECO:0000313" key="2">
    <source>
        <dbReference type="Proteomes" id="UP000567293"/>
    </source>
</evidence>
<sequence>TLRRLQTSGVRVRSDVLTVIDYTKPSTERRLWVFDLVHTRVLFEELTAHGKNSGDNQAVRFSNAPNSLMSSLGAFLTAGTYIGKHGLSLRLQGLDKGVNDNSMLRGIVIHAADYVSEASLKAKGSIGRSWGCPAVRPEIARRLIETVEGGTLVLAYYSPRS</sequence>